<dbReference type="InterPro" id="IPR001173">
    <property type="entry name" value="Glyco_trans_2-like"/>
</dbReference>
<accession>A0A250IGM3</accession>
<dbReference type="GO" id="GO:0016740">
    <property type="term" value="F:transferase activity"/>
    <property type="evidence" value="ECO:0007669"/>
    <property type="project" value="UniProtKB-KW"/>
</dbReference>
<dbReference type="PANTHER" id="PTHR43685">
    <property type="entry name" value="GLYCOSYLTRANSFERASE"/>
    <property type="match status" value="1"/>
</dbReference>
<dbReference type="AlphaFoldDB" id="A0A250IGM3"/>
<dbReference type="OrthoDB" id="5379872at2"/>
<dbReference type="Pfam" id="PF00535">
    <property type="entry name" value="Glycos_transf_2"/>
    <property type="match status" value="1"/>
</dbReference>
<reference evidence="3 4" key="1">
    <citation type="submission" date="2017-06" db="EMBL/GenBank/DDBJ databases">
        <authorList>
            <person name="Kim H.J."/>
            <person name="Triplett B.A."/>
        </authorList>
    </citation>
    <scope>NUCLEOTIDE SEQUENCE [LARGE SCALE GENOMIC DNA]</scope>
    <source>
        <strain evidence="3 4">DSM 14713</strain>
    </source>
</reference>
<dbReference type="RefSeq" id="WP_095978874.1">
    <property type="nucleotide sequence ID" value="NZ_CP022163.1"/>
</dbReference>
<dbReference type="InterPro" id="IPR050834">
    <property type="entry name" value="Glycosyltransf_2"/>
</dbReference>
<feature type="domain" description="Glycosyltransferase 2-like" evidence="2">
    <location>
        <begin position="48"/>
        <end position="158"/>
    </location>
</feature>
<dbReference type="Gene3D" id="3.90.550.10">
    <property type="entry name" value="Spore Coat Polysaccharide Biosynthesis Protein SpsA, Chain A"/>
    <property type="match status" value="1"/>
</dbReference>
<dbReference type="InterPro" id="IPR029044">
    <property type="entry name" value="Nucleotide-diphossugar_trans"/>
</dbReference>
<dbReference type="KEGG" id="mbd:MEBOL_003879"/>
<protein>
    <submittedName>
        <fullName evidence="3">Glycosyl transferase family 2</fullName>
    </submittedName>
</protein>
<keyword evidence="4" id="KW-1185">Reference proteome</keyword>
<dbReference type="EMBL" id="CP022163">
    <property type="protein sequence ID" value="ATB30418.1"/>
    <property type="molecule type" value="Genomic_DNA"/>
</dbReference>
<keyword evidence="3" id="KW-0808">Transferase</keyword>
<feature type="region of interest" description="Disordered" evidence="1">
    <location>
        <begin position="172"/>
        <end position="210"/>
    </location>
</feature>
<dbReference type="CDD" id="cd00761">
    <property type="entry name" value="Glyco_tranf_GTA_type"/>
    <property type="match status" value="1"/>
</dbReference>
<proteinExistence type="predicted"/>
<organism evidence="3 4">
    <name type="scientific">Melittangium boletus DSM 14713</name>
    <dbReference type="NCBI Taxonomy" id="1294270"/>
    <lineage>
        <taxon>Bacteria</taxon>
        <taxon>Pseudomonadati</taxon>
        <taxon>Myxococcota</taxon>
        <taxon>Myxococcia</taxon>
        <taxon>Myxococcales</taxon>
        <taxon>Cystobacterineae</taxon>
        <taxon>Archangiaceae</taxon>
        <taxon>Melittangium</taxon>
    </lineage>
</organism>
<name>A0A250IGM3_9BACT</name>
<dbReference type="SUPFAM" id="SSF53448">
    <property type="entry name" value="Nucleotide-diphospho-sugar transferases"/>
    <property type="match status" value="1"/>
</dbReference>
<dbReference type="Proteomes" id="UP000217289">
    <property type="component" value="Chromosome"/>
</dbReference>
<evidence type="ECO:0000313" key="4">
    <source>
        <dbReference type="Proteomes" id="UP000217289"/>
    </source>
</evidence>
<evidence type="ECO:0000259" key="2">
    <source>
        <dbReference type="Pfam" id="PF00535"/>
    </source>
</evidence>
<gene>
    <name evidence="3" type="ORF">MEBOL_003879</name>
</gene>
<evidence type="ECO:0000256" key="1">
    <source>
        <dbReference type="SAM" id="MobiDB-lite"/>
    </source>
</evidence>
<evidence type="ECO:0000313" key="3">
    <source>
        <dbReference type="EMBL" id="ATB30418.1"/>
    </source>
</evidence>
<dbReference type="PANTHER" id="PTHR43685:SF2">
    <property type="entry name" value="GLYCOSYLTRANSFERASE 2-LIKE DOMAIN-CONTAINING PROTEIN"/>
    <property type="match status" value="1"/>
</dbReference>
<sequence length="210" mass="23188">MIYLLLLLTGVSALYLMNLAVLLRRVMRALPRITRLEAPAPARWPRVSMIMPARDEARTLEPAMRSKLGNSYPELELVLVNDRSTDATGSLADRFAQEEPRLQVVHIEQLPADWLGKVHAMQRGLERASGEWILFSDADVHLAPKALERIVAYAEHEGLERIGRREAVLRGRAGAEGPRRAADGCRPSCEPGRCRGQAASLGMPAQAALP</sequence>